<organism evidence="1 2">
    <name type="scientific">Heracleum sosnowskyi</name>
    <dbReference type="NCBI Taxonomy" id="360622"/>
    <lineage>
        <taxon>Eukaryota</taxon>
        <taxon>Viridiplantae</taxon>
        <taxon>Streptophyta</taxon>
        <taxon>Embryophyta</taxon>
        <taxon>Tracheophyta</taxon>
        <taxon>Spermatophyta</taxon>
        <taxon>Magnoliopsida</taxon>
        <taxon>eudicotyledons</taxon>
        <taxon>Gunneridae</taxon>
        <taxon>Pentapetalae</taxon>
        <taxon>asterids</taxon>
        <taxon>campanulids</taxon>
        <taxon>Apiales</taxon>
        <taxon>Apiaceae</taxon>
        <taxon>Apioideae</taxon>
        <taxon>apioid superclade</taxon>
        <taxon>Tordylieae</taxon>
        <taxon>Tordyliinae</taxon>
        <taxon>Heracleum</taxon>
    </lineage>
</organism>
<comment type="caution">
    <text evidence="1">The sequence shown here is derived from an EMBL/GenBank/DDBJ whole genome shotgun (WGS) entry which is preliminary data.</text>
</comment>
<proteinExistence type="predicted"/>
<reference evidence="1" key="1">
    <citation type="submission" date="2023-02" db="EMBL/GenBank/DDBJ databases">
        <title>Genome of toxic invasive species Heracleum sosnowskyi carries increased number of genes despite the absence of recent whole-genome duplications.</title>
        <authorList>
            <person name="Schelkunov M."/>
            <person name="Shtratnikova V."/>
            <person name="Makarenko M."/>
            <person name="Klepikova A."/>
            <person name="Omelchenko D."/>
            <person name="Novikova G."/>
            <person name="Obukhova E."/>
            <person name="Bogdanov V."/>
            <person name="Penin A."/>
            <person name="Logacheva M."/>
        </authorList>
    </citation>
    <scope>NUCLEOTIDE SEQUENCE</scope>
    <source>
        <strain evidence="1">Hsosn_3</strain>
        <tissue evidence="1">Leaf</tissue>
    </source>
</reference>
<dbReference type="EMBL" id="JAUIZM010000002">
    <property type="protein sequence ID" value="KAK1396313.1"/>
    <property type="molecule type" value="Genomic_DNA"/>
</dbReference>
<protein>
    <submittedName>
        <fullName evidence="1">Uncharacterized protein</fullName>
    </submittedName>
</protein>
<evidence type="ECO:0000313" key="2">
    <source>
        <dbReference type="Proteomes" id="UP001237642"/>
    </source>
</evidence>
<keyword evidence="2" id="KW-1185">Reference proteome</keyword>
<gene>
    <name evidence="1" type="ORF">POM88_006176</name>
</gene>
<evidence type="ECO:0000313" key="1">
    <source>
        <dbReference type="EMBL" id="KAK1396313.1"/>
    </source>
</evidence>
<accession>A0AAD8J4D4</accession>
<dbReference type="Proteomes" id="UP001237642">
    <property type="component" value="Unassembled WGS sequence"/>
</dbReference>
<name>A0AAD8J4D4_9APIA</name>
<dbReference type="AlphaFoldDB" id="A0AAD8J4D4"/>
<sequence>MFETENNRVNKSAISSRLQFQAFEERRKHCIAVEATQNRKLLNNRQQSDKQVSNFVQFKQKLIVSRNRFNHDARNQQSEFQPSLPLVFSDSTPVTSYNNSALVLKMYTILETLLVLPP</sequence>
<reference evidence="1" key="2">
    <citation type="submission" date="2023-05" db="EMBL/GenBank/DDBJ databases">
        <authorList>
            <person name="Schelkunov M.I."/>
        </authorList>
    </citation>
    <scope>NUCLEOTIDE SEQUENCE</scope>
    <source>
        <strain evidence="1">Hsosn_3</strain>
        <tissue evidence="1">Leaf</tissue>
    </source>
</reference>